<keyword evidence="1" id="KW-1133">Transmembrane helix</keyword>
<comment type="caution">
    <text evidence="2">The sequence shown here is derived from an EMBL/GenBank/DDBJ whole genome shotgun (WGS) entry which is preliminary data.</text>
</comment>
<feature type="transmembrane region" description="Helical" evidence="1">
    <location>
        <begin position="107"/>
        <end position="126"/>
    </location>
</feature>
<feature type="transmembrane region" description="Helical" evidence="1">
    <location>
        <begin position="65"/>
        <end position="86"/>
    </location>
</feature>
<proteinExistence type="predicted"/>
<keyword evidence="1" id="KW-0812">Transmembrane</keyword>
<protein>
    <submittedName>
        <fullName evidence="2">Uncharacterized protein</fullName>
    </submittedName>
</protein>
<keyword evidence="1" id="KW-0472">Membrane</keyword>
<name>A0AAW2Z823_9EUKA</name>
<organism evidence="2 3">
    <name type="scientific">Acrasis kona</name>
    <dbReference type="NCBI Taxonomy" id="1008807"/>
    <lineage>
        <taxon>Eukaryota</taxon>
        <taxon>Discoba</taxon>
        <taxon>Heterolobosea</taxon>
        <taxon>Tetramitia</taxon>
        <taxon>Eutetramitia</taxon>
        <taxon>Acrasidae</taxon>
        <taxon>Acrasis</taxon>
    </lineage>
</organism>
<accession>A0AAW2Z823</accession>
<sequence length="134" mass="15272">MLTNRQHISEELNNEWNQKSEDDYHRRDSGKGSFVAVNEITLIISTLNFIYGLLLSFDAVRTRTWTVIAIVYICSLVTFRMTLSVMHDLEASGGNMRHINNSTNTKIKLTLVVSATSFVCLFLESINEGNFNKH</sequence>
<evidence type="ECO:0000256" key="1">
    <source>
        <dbReference type="SAM" id="Phobius"/>
    </source>
</evidence>
<gene>
    <name evidence="2" type="ORF">AKO1_003630</name>
</gene>
<feature type="transmembrane region" description="Helical" evidence="1">
    <location>
        <begin position="34"/>
        <end position="53"/>
    </location>
</feature>
<evidence type="ECO:0000313" key="3">
    <source>
        <dbReference type="Proteomes" id="UP001431209"/>
    </source>
</evidence>
<dbReference type="AlphaFoldDB" id="A0AAW2Z823"/>
<keyword evidence="3" id="KW-1185">Reference proteome</keyword>
<dbReference type="Proteomes" id="UP001431209">
    <property type="component" value="Unassembled WGS sequence"/>
</dbReference>
<evidence type="ECO:0000313" key="2">
    <source>
        <dbReference type="EMBL" id="KAL0484837.1"/>
    </source>
</evidence>
<dbReference type="EMBL" id="JAOPGA020001075">
    <property type="protein sequence ID" value="KAL0484837.1"/>
    <property type="molecule type" value="Genomic_DNA"/>
</dbReference>
<reference evidence="2 3" key="1">
    <citation type="submission" date="2024-03" db="EMBL/GenBank/DDBJ databases">
        <title>The Acrasis kona genome and developmental transcriptomes reveal deep origins of eukaryotic multicellular pathways.</title>
        <authorList>
            <person name="Sheikh S."/>
            <person name="Fu C.-J."/>
            <person name="Brown M.W."/>
            <person name="Baldauf S.L."/>
        </authorList>
    </citation>
    <scope>NUCLEOTIDE SEQUENCE [LARGE SCALE GENOMIC DNA]</scope>
    <source>
        <strain evidence="2 3">ATCC MYA-3509</strain>
    </source>
</reference>